<keyword evidence="2" id="KW-1185">Reference proteome</keyword>
<reference evidence="1" key="1">
    <citation type="submission" date="2020-03" db="EMBL/GenBank/DDBJ databases">
        <title>A mixture of massive structural variations and highly conserved coding sequences in Ustilaginoidea virens genome.</title>
        <authorList>
            <person name="Zhang K."/>
            <person name="Zhao Z."/>
            <person name="Zhang Z."/>
            <person name="Li Y."/>
            <person name="Hsiang T."/>
            <person name="Sun W."/>
        </authorList>
    </citation>
    <scope>NUCLEOTIDE SEQUENCE</scope>
    <source>
        <strain evidence="1">UV-8b</strain>
    </source>
</reference>
<dbReference type="RefSeq" id="XP_042995760.1">
    <property type="nucleotide sequence ID" value="XM_043139826.1"/>
</dbReference>
<protein>
    <submittedName>
        <fullName evidence="1">Uncharacterized protein</fullName>
    </submittedName>
</protein>
<evidence type="ECO:0000313" key="2">
    <source>
        <dbReference type="Proteomes" id="UP000027002"/>
    </source>
</evidence>
<name>A0A8E5HMK8_USTVR</name>
<organism evidence="1 2">
    <name type="scientific">Ustilaginoidea virens</name>
    <name type="common">Rice false smut fungus</name>
    <name type="synonym">Villosiclava virens</name>
    <dbReference type="NCBI Taxonomy" id="1159556"/>
    <lineage>
        <taxon>Eukaryota</taxon>
        <taxon>Fungi</taxon>
        <taxon>Dikarya</taxon>
        <taxon>Ascomycota</taxon>
        <taxon>Pezizomycotina</taxon>
        <taxon>Sordariomycetes</taxon>
        <taxon>Hypocreomycetidae</taxon>
        <taxon>Hypocreales</taxon>
        <taxon>Clavicipitaceae</taxon>
        <taxon>Ustilaginoidea</taxon>
    </lineage>
</organism>
<accession>A0A8E5HMK8</accession>
<dbReference type="Proteomes" id="UP000027002">
    <property type="component" value="Chromosome 2"/>
</dbReference>
<dbReference type="EMBL" id="CP072754">
    <property type="protein sequence ID" value="QUC18087.1"/>
    <property type="molecule type" value="Genomic_DNA"/>
</dbReference>
<evidence type="ECO:0000313" key="1">
    <source>
        <dbReference type="EMBL" id="QUC18087.1"/>
    </source>
</evidence>
<dbReference type="KEGG" id="uvi:66063106"/>
<dbReference type="AlphaFoldDB" id="A0A8E5HMK8"/>
<proteinExistence type="predicted"/>
<sequence>MVFSQSFPSTQPAPAMPSSSDLDCLYPPTTPTAEAVGGSGIIFTGPMIPGTRCPTCALEGKEVWVIPGRCCGYCGTPCDDEH</sequence>
<dbReference type="GeneID" id="66063106"/>
<gene>
    <name evidence="1" type="ORF">UV8b_02328</name>
</gene>
<dbReference type="OrthoDB" id="4931840at2759"/>